<proteinExistence type="inferred from homology"/>
<feature type="compositionally biased region" description="Acidic residues" evidence="14">
    <location>
        <begin position="1090"/>
        <end position="1101"/>
    </location>
</feature>
<keyword evidence="7 13" id="KW-1133">Transmembrane helix</keyword>
<dbReference type="InterPro" id="IPR000413">
    <property type="entry name" value="Integrin_alpha"/>
</dbReference>
<keyword evidence="5" id="KW-0677">Repeat</keyword>
<dbReference type="GO" id="GO:0007160">
    <property type="term" value="P:cell-matrix adhesion"/>
    <property type="evidence" value="ECO:0007669"/>
    <property type="project" value="TreeGrafter"/>
</dbReference>
<evidence type="ECO:0000313" key="17">
    <source>
        <dbReference type="EMBL" id="KAK4884517.1"/>
    </source>
</evidence>
<evidence type="ECO:0000256" key="9">
    <source>
        <dbReference type="ARBA" id="ARBA00023136"/>
    </source>
</evidence>
<feature type="domain" description="Integrin alpha third immunoglobulin-like" evidence="16">
    <location>
        <begin position="803"/>
        <end position="976"/>
    </location>
</feature>
<comment type="caution">
    <text evidence="17">The sequence shown here is derived from an EMBL/GenBank/DDBJ whole genome shotgun (WGS) entry which is preliminary data.</text>
</comment>
<dbReference type="Proteomes" id="UP001353858">
    <property type="component" value="Unassembled WGS sequence"/>
</dbReference>
<evidence type="ECO:0000256" key="12">
    <source>
        <dbReference type="PROSITE-ProRule" id="PRU00803"/>
    </source>
</evidence>
<keyword evidence="8 13" id="KW-0401">Integrin</keyword>
<keyword evidence="9 13" id="KW-0472">Membrane</keyword>
<dbReference type="Pfam" id="PF20805">
    <property type="entry name" value="Integrin_A_Ig_2"/>
    <property type="match status" value="1"/>
</dbReference>
<evidence type="ECO:0000313" key="18">
    <source>
        <dbReference type="Proteomes" id="UP001353858"/>
    </source>
</evidence>
<dbReference type="GO" id="GO:0008305">
    <property type="term" value="C:integrin complex"/>
    <property type="evidence" value="ECO:0007669"/>
    <property type="project" value="InterPro"/>
</dbReference>
<dbReference type="GO" id="GO:0007229">
    <property type="term" value="P:integrin-mediated signaling pathway"/>
    <property type="evidence" value="ECO:0007669"/>
    <property type="project" value="UniProtKB-KW"/>
</dbReference>
<evidence type="ECO:0000256" key="11">
    <source>
        <dbReference type="ARBA" id="ARBA00023180"/>
    </source>
</evidence>
<dbReference type="SUPFAM" id="SSF69318">
    <property type="entry name" value="Integrin alpha N-terminal domain"/>
    <property type="match status" value="1"/>
</dbReference>
<dbReference type="PANTHER" id="PTHR23220:SF83">
    <property type="entry name" value="INTEGRIN ALPHA-PS3-RELATED"/>
    <property type="match status" value="1"/>
</dbReference>
<feature type="repeat" description="FG-GAP" evidence="12">
    <location>
        <begin position="314"/>
        <end position="374"/>
    </location>
</feature>
<evidence type="ECO:0000259" key="16">
    <source>
        <dbReference type="Pfam" id="PF20806"/>
    </source>
</evidence>
<feature type="domain" description="Integrin alpha second immunoglobulin-like" evidence="15">
    <location>
        <begin position="638"/>
        <end position="765"/>
    </location>
</feature>
<dbReference type="PRINTS" id="PR01185">
    <property type="entry name" value="INTEGRINA"/>
</dbReference>
<dbReference type="EMBL" id="JARPUR010000001">
    <property type="protein sequence ID" value="KAK4884517.1"/>
    <property type="molecule type" value="Genomic_DNA"/>
</dbReference>
<dbReference type="InterPro" id="IPR013517">
    <property type="entry name" value="FG-GAP"/>
</dbReference>
<feature type="repeat" description="FG-GAP" evidence="12">
    <location>
        <begin position="439"/>
        <end position="501"/>
    </location>
</feature>
<dbReference type="InterPro" id="IPR048286">
    <property type="entry name" value="Integrin_alpha_Ig-like_3"/>
</dbReference>
<dbReference type="PANTHER" id="PTHR23220">
    <property type="entry name" value="INTEGRIN ALPHA"/>
    <property type="match status" value="1"/>
</dbReference>
<dbReference type="PROSITE" id="PS51470">
    <property type="entry name" value="FG_GAP"/>
    <property type="match status" value="3"/>
</dbReference>
<dbReference type="GO" id="GO:0005178">
    <property type="term" value="F:integrin binding"/>
    <property type="evidence" value="ECO:0007669"/>
    <property type="project" value="TreeGrafter"/>
</dbReference>
<evidence type="ECO:0000256" key="10">
    <source>
        <dbReference type="ARBA" id="ARBA00023170"/>
    </source>
</evidence>
<keyword evidence="4" id="KW-0732">Signal</keyword>
<dbReference type="GO" id="GO:0033627">
    <property type="term" value="P:cell adhesion mediated by integrin"/>
    <property type="evidence" value="ECO:0007669"/>
    <property type="project" value="TreeGrafter"/>
</dbReference>
<gene>
    <name evidence="17" type="ORF">RN001_000788</name>
</gene>
<dbReference type="GO" id="GO:0009897">
    <property type="term" value="C:external side of plasma membrane"/>
    <property type="evidence" value="ECO:0007669"/>
    <property type="project" value="TreeGrafter"/>
</dbReference>
<dbReference type="InterPro" id="IPR013519">
    <property type="entry name" value="Int_alpha_beta-p"/>
</dbReference>
<keyword evidence="3 13" id="KW-0812">Transmembrane</keyword>
<dbReference type="InterPro" id="IPR048285">
    <property type="entry name" value="Integrin_alpha_Ig-like_2"/>
</dbReference>
<evidence type="ECO:0000259" key="15">
    <source>
        <dbReference type="Pfam" id="PF20805"/>
    </source>
</evidence>
<organism evidence="17 18">
    <name type="scientific">Aquatica leii</name>
    <dbReference type="NCBI Taxonomy" id="1421715"/>
    <lineage>
        <taxon>Eukaryota</taxon>
        <taxon>Metazoa</taxon>
        <taxon>Ecdysozoa</taxon>
        <taxon>Arthropoda</taxon>
        <taxon>Hexapoda</taxon>
        <taxon>Insecta</taxon>
        <taxon>Pterygota</taxon>
        <taxon>Neoptera</taxon>
        <taxon>Endopterygota</taxon>
        <taxon>Coleoptera</taxon>
        <taxon>Polyphaga</taxon>
        <taxon>Elateriformia</taxon>
        <taxon>Elateroidea</taxon>
        <taxon>Lampyridae</taxon>
        <taxon>Luciolinae</taxon>
        <taxon>Aquatica</taxon>
    </lineage>
</organism>
<dbReference type="SMART" id="SM00191">
    <property type="entry name" value="Int_alpha"/>
    <property type="match status" value="4"/>
</dbReference>
<evidence type="ECO:0000256" key="5">
    <source>
        <dbReference type="ARBA" id="ARBA00022737"/>
    </source>
</evidence>
<dbReference type="InterPro" id="IPR028994">
    <property type="entry name" value="Integrin_alpha_N"/>
</dbReference>
<feature type="repeat" description="FG-GAP" evidence="12">
    <location>
        <begin position="375"/>
        <end position="435"/>
    </location>
</feature>
<evidence type="ECO:0000256" key="4">
    <source>
        <dbReference type="ARBA" id="ARBA00022729"/>
    </source>
</evidence>
<dbReference type="AlphaFoldDB" id="A0AAN7PFD4"/>
<dbReference type="Pfam" id="PF20806">
    <property type="entry name" value="Integrin_A_Ig_3"/>
    <property type="match status" value="1"/>
</dbReference>
<comment type="subcellular location">
    <subcellularLocation>
        <location evidence="1 13">Membrane</location>
        <topology evidence="1 13">Single-pass type I membrane protein</topology>
    </subcellularLocation>
</comment>
<keyword evidence="11" id="KW-0325">Glycoprotein</keyword>
<keyword evidence="6 13" id="KW-0130">Cell adhesion</keyword>
<reference evidence="18" key="1">
    <citation type="submission" date="2023-01" db="EMBL/GenBank/DDBJ databases">
        <title>Key to firefly adult light organ development and bioluminescence: homeobox transcription factors regulate luciferase expression and transportation to peroxisome.</title>
        <authorList>
            <person name="Fu X."/>
        </authorList>
    </citation>
    <scope>NUCLEOTIDE SEQUENCE [LARGE SCALE GENOMIC DNA]</scope>
</reference>
<evidence type="ECO:0000256" key="7">
    <source>
        <dbReference type="ARBA" id="ARBA00022989"/>
    </source>
</evidence>
<accession>A0AAN7PFD4</accession>
<evidence type="ECO:0000256" key="8">
    <source>
        <dbReference type="ARBA" id="ARBA00023037"/>
    </source>
</evidence>
<evidence type="ECO:0000256" key="14">
    <source>
        <dbReference type="SAM" id="MobiDB-lite"/>
    </source>
</evidence>
<dbReference type="Gene3D" id="2.60.40.1510">
    <property type="entry name" value="ntegrin, alpha v. Chain A, domain 3"/>
    <property type="match status" value="1"/>
</dbReference>
<feature type="region of interest" description="Disordered" evidence="14">
    <location>
        <begin position="1077"/>
        <end position="1101"/>
    </location>
</feature>
<dbReference type="GO" id="GO:0007157">
    <property type="term" value="P:heterophilic cell-cell adhesion via plasma membrane cell adhesion molecules"/>
    <property type="evidence" value="ECO:0007669"/>
    <property type="project" value="UniProtKB-ARBA"/>
</dbReference>
<dbReference type="Gene3D" id="1.20.5.930">
    <property type="entry name" value="Bicelle-embedded integrin alpha(iib) transmembrane segment"/>
    <property type="match status" value="1"/>
</dbReference>
<dbReference type="Pfam" id="PF01839">
    <property type="entry name" value="FG-GAP"/>
    <property type="match status" value="2"/>
</dbReference>
<feature type="transmembrane region" description="Helical" evidence="13">
    <location>
        <begin position="1029"/>
        <end position="1054"/>
    </location>
</feature>
<dbReference type="SUPFAM" id="SSF69179">
    <property type="entry name" value="Integrin domains"/>
    <property type="match status" value="3"/>
</dbReference>
<dbReference type="Gene3D" id="2.130.10.130">
    <property type="entry name" value="Integrin alpha, N-terminal"/>
    <property type="match status" value="1"/>
</dbReference>
<dbReference type="Gene3D" id="2.60.40.1460">
    <property type="entry name" value="Integrin domains. Chain A, domain 2"/>
    <property type="match status" value="1"/>
</dbReference>
<protein>
    <submittedName>
        <fullName evidence="17">Uncharacterized protein</fullName>
    </submittedName>
</protein>
<evidence type="ECO:0000256" key="3">
    <source>
        <dbReference type="ARBA" id="ARBA00022692"/>
    </source>
</evidence>
<keyword evidence="18" id="KW-1185">Reference proteome</keyword>
<comment type="similarity">
    <text evidence="2 13">Belongs to the integrin alpha chain family.</text>
</comment>
<keyword evidence="10 13" id="KW-0675">Receptor</keyword>
<name>A0AAN7PFD4_9COLE</name>
<sequence length="1112" mass="125108">MPRIVTVYLIYLKFVDGFNFDTDFPIVYTNPKSSTNDRASFFGYSVILHELPPWIQIGEPRGNSTRLKEFEPGVVHKCSIHGPCFTIDVDRNVGFYSIYQDSFLDRKEKAWIGGAMDIDSVADRIVVCGHRWVNDRVQDYWMLGACYWAHANETTFARLIPLLDNEKGIIRDKAAKVNVYYFGQGQTGMSAHFSKSKNQSELILGAPGVYNWDGTTLIYKDGPDNVPLPSKLTSGPTGVSKRDTGFIDFANLNIADAIKTTQIGAFNLFGYASTSGYFFKKDQILYVSGAPRSRNLVGQILVYEFADYSEQPLNVKDSRQGYQYGEYFGAALSAGDINEDGYDDLIVGAPFYTSGKYNEGRVFLFMGSAKGSFETPLQNGFIEGKAMGGQFGSCLMFLGDIHQDGYADVAIGAPYENENSGVVYIYRGSAYGLTSEPSQRIVGKDFDPNIKGFGISISKPTDIDMNRYTDLAIGAYLSGHTVLLRSKPVVTLQQSVILLTPRLEHNAKSFDIKACFWYTGFYLPPSILVRRKVVVDELLLRAFLSNTTSGVDVLLLNYNNIMCENITLLITNDLTNRYDPITVTVSQELIMNKTERQIFYVGKRSTNQLDKFCKSCPILNPIRSLREQKLELTFVLGCGDDNICRTKLDLQAQFLNISDNNRYVLGSMDYLKLEVTITNNGDKAYLTQLLIDLPKSVYFRSIPISCLEQNSSSSILCGIDNPLYETRSKRIILDLDMKEINSFNSGDQLKFQLTVLTSSENSNNNVFIETLNIVREADVYLTGKSGEQSYAYGNTTQGIANFTQTYQVEKFGASTIDEISLDIKIPTQMIYKNEIIKLVHLYTPEGYHAHQPINCYSTIDYLVEDSLNDIESVFDLENIKELPIKTTPETYDLKNDDVSKKDLNQYLSRGTREVKSDFKDDIFQENSFPYNRTMYINCSNDDIICETVSCLIGPFKLKQNSAILQLRMMLNVSSILGILGKRDIIVFATEGLVTVRDPKNFIQTGLRPDSSNVLSVFIAEPVKSTIETWIIILAAIAGLLLLLLLVIGLIKAGFFQRKKKMELKALKEAEKVEQHFKQEGDREALNTENVNEDELDNDEADFDFEILPNVKK</sequence>
<evidence type="ECO:0000256" key="2">
    <source>
        <dbReference type="ARBA" id="ARBA00008054"/>
    </source>
</evidence>
<evidence type="ECO:0000256" key="1">
    <source>
        <dbReference type="ARBA" id="ARBA00004479"/>
    </source>
</evidence>
<dbReference type="Gene3D" id="2.60.40.1530">
    <property type="entry name" value="ntegrin, alpha v. Chain A, domain 4"/>
    <property type="match status" value="1"/>
</dbReference>
<dbReference type="InterPro" id="IPR032695">
    <property type="entry name" value="Integrin_dom_sf"/>
</dbReference>
<evidence type="ECO:0000256" key="13">
    <source>
        <dbReference type="RuleBase" id="RU003762"/>
    </source>
</evidence>
<evidence type="ECO:0000256" key="6">
    <source>
        <dbReference type="ARBA" id="ARBA00022889"/>
    </source>
</evidence>